<dbReference type="AlphaFoldDB" id="A0A833PD71"/>
<dbReference type="Proteomes" id="UP000490535">
    <property type="component" value="Unassembled WGS sequence"/>
</dbReference>
<protein>
    <submittedName>
        <fullName evidence="1">Uncharacterized protein</fullName>
    </submittedName>
</protein>
<accession>A0A833PD71</accession>
<proteinExistence type="predicted"/>
<reference evidence="2" key="1">
    <citation type="journal article" date="2020" name="MBio">
        <title>Horizontal gene transfer to a defensive symbiont with a reduced genome amongst a multipartite beetle microbiome.</title>
        <authorList>
            <person name="Waterworth S.C."/>
            <person name="Florez L.V."/>
            <person name="Rees E.R."/>
            <person name="Hertweck C."/>
            <person name="Kaltenpoth M."/>
            <person name="Kwan J.C."/>
        </authorList>
    </citation>
    <scope>NUCLEOTIDE SEQUENCE [LARGE SCALE GENOMIC DNA]</scope>
</reference>
<evidence type="ECO:0000313" key="2">
    <source>
        <dbReference type="Proteomes" id="UP000490535"/>
    </source>
</evidence>
<dbReference type="EMBL" id="WNDP01000125">
    <property type="protein sequence ID" value="KAF1020249.1"/>
    <property type="molecule type" value="Genomic_DNA"/>
</dbReference>
<gene>
    <name evidence="1" type="ORF">GAK29_03690</name>
</gene>
<sequence length="61" mass="7411">MPSNVFRGAGWIDYVKQFKQTTIPPMKLKRIQYRLEKEILEKSWQTNRQHVQNLKDKFTES</sequence>
<organism evidence="1 2">
    <name type="scientific">Acinetobacter bereziniae</name>
    <name type="common">Acinetobacter genomosp. 10</name>
    <dbReference type="NCBI Taxonomy" id="106648"/>
    <lineage>
        <taxon>Bacteria</taxon>
        <taxon>Pseudomonadati</taxon>
        <taxon>Pseudomonadota</taxon>
        <taxon>Gammaproteobacteria</taxon>
        <taxon>Moraxellales</taxon>
        <taxon>Moraxellaceae</taxon>
        <taxon>Acinetobacter</taxon>
    </lineage>
</organism>
<name>A0A833PD71_ACIBZ</name>
<evidence type="ECO:0000313" key="1">
    <source>
        <dbReference type="EMBL" id="KAF1020249.1"/>
    </source>
</evidence>
<comment type="caution">
    <text evidence="1">The sequence shown here is derived from an EMBL/GenBank/DDBJ whole genome shotgun (WGS) entry which is preliminary data.</text>
</comment>